<evidence type="ECO:0000313" key="7">
    <source>
        <dbReference type="Proteomes" id="UP001152795"/>
    </source>
</evidence>
<dbReference type="SMART" id="SM00704">
    <property type="entry name" value="ZnF_CDGSH"/>
    <property type="match status" value="2"/>
</dbReference>
<dbReference type="InterPro" id="IPR042216">
    <property type="entry name" value="MitoNEET_CISD"/>
</dbReference>
<evidence type="ECO:0000256" key="2">
    <source>
        <dbReference type="ARBA" id="ARBA00022723"/>
    </source>
</evidence>
<comment type="cofactor">
    <cofactor evidence="5">
        <name>[2Fe-2S] cluster</name>
        <dbReference type="ChEBI" id="CHEBI:190135"/>
    </cofactor>
</comment>
<keyword evidence="7" id="KW-1185">Reference proteome</keyword>
<keyword evidence="4" id="KW-0411">Iron-sulfur</keyword>
<dbReference type="GO" id="GO:0051537">
    <property type="term" value="F:2 iron, 2 sulfur cluster binding"/>
    <property type="evidence" value="ECO:0007669"/>
    <property type="project" value="UniProtKB-KW"/>
</dbReference>
<dbReference type="EMBL" id="CACRXK020008150">
    <property type="protein sequence ID" value="CAB4014097.1"/>
    <property type="molecule type" value="Genomic_DNA"/>
</dbReference>
<dbReference type="InterPro" id="IPR052950">
    <property type="entry name" value="CISD"/>
</dbReference>
<evidence type="ECO:0000256" key="3">
    <source>
        <dbReference type="ARBA" id="ARBA00023004"/>
    </source>
</evidence>
<accession>A0A7D9IV01</accession>
<dbReference type="PANTHER" id="PTHR46491">
    <property type="entry name" value="CDGSH IRON SULFUR DOMAIN PROTEIN HOMOLOG"/>
    <property type="match status" value="1"/>
</dbReference>
<keyword evidence="1" id="KW-0001">2Fe-2S</keyword>
<organism evidence="6 7">
    <name type="scientific">Paramuricea clavata</name>
    <name type="common">Red gorgonian</name>
    <name type="synonym">Violescent sea-whip</name>
    <dbReference type="NCBI Taxonomy" id="317549"/>
    <lineage>
        <taxon>Eukaryota</taxon>
        <taxon>Metazoa</taxon>
        <taxon>Cnidaria</taxon>
        <taxon>Anthozoa</taxon>
        <taxon>Octocorallia</taxon>
        <taxon>Malacalcyonacea</taxon>
        <taxon>Plexauridae</taxon>
        <taxon>Paramuricea</taxon>
    </lineage>
</organism>
<reference evidence="6" key="1">
    <citation type="submission" date="2020-04" db="EMBL/GenBank/DDBJ databases">
        <authorList>
            <person name="Alioto T."/>
            <person name="Alioto T."/>
            <person name="Gomez Garrido J."/>
        </authorList>
    </citation>
    <scope>NUCLEOTIDE SEQUENCE</scope>
    <source>
        <strain evidence="6">A484AB</strain>
    </source>
</reference>
<name>A0A7D9IV01_PARCT</name>
<evidence type="ECO:0000256" key="4">
    <source>
        <dbReference type="ARBA" id="ARBA00023014"/>
    </source>
</evidence>
<keyword evidence="3" id="KW-0408">Iron</keyword>
<protein>
    <submittedName>
        <fullName evidence="6">CDGSH iron-sulfur domain-containing 3, mitochondrial</fullName>
    </submittedName>
</protein>
<proteinExistence type="predicted"/>
<dbReference type="Gene3D" id="3.40.5.90">
    <property type="entry name" value="CDGSH iron-sulfur domain, mitoNEET-type"/>
    <property type="match status" value="2"/>
</dbReference>
<evidence type="ECO:0000256" key="5">
    <source>
        <dbReference type="ARBA" id="ARBA00034078"/>
    </source>
</evidence>
<gene>
    <name evidence="6" type="ORF">PACLA_8A075992</name>
</gene>
<dbReference type="InterPro" id="IPR018967">
    <property type="entry name" value="FeS-contain_CDGSH-typ"/>
</dbReference>
<dbReference type="Pfam" id="PF09360">
    <property type="entry name" value="zf-CDGSH"/>
    <property type="match status" value="1"/>
</dbReference>
<comment type="caution">
    <text evidence="6">The sequence shown here is derived from an EMBL/GenBank/DDBJ whole genome shotgun (WGS) entry which is preliminary data.</text>
</comment>
<dbReference type="Proteomes" id="UP001152795">
    <property type="component" value="Unassembled WGS sequence"/>
</dbReference>
<evidence type="ECO:0000256" key="1">
    <source>
        <dbReference type="ARBA" id="ARBA00022714"/>
    </source>
</evidence>
<dbReference type="PANTHER" id="PTHR46491:SF3">
    <property type="entry name" value="CDGSH IRON-SULFUR DOMAIN-CONTAINING PROTEIN 3, MITOCHONDRIAL"/>
    <property type="match status" value="1"/>
</dbReference>
<dbReference type="AlphaFoldDB" id="A0A7D9IV01"/>
<evidence type="ECO:0000313" key="6">
    <source>
        <dbReference type="EMBL" id="CAB4014097.1"/>
    </source>
</evidence>
<sequence>MQRILMRSVSVRKQLKYLVPQVQCVKHYAEAVFVAAKEPFVVELEAKRYSWCSCGRSKKQPFCDGSHKKTGLSPLRFKLEESEMKVLCGCKQTSTPPYCDGTHKSDLVQSSEIGQPCKTV</sequence>
<keyword evidence="2" id="KW-0479">Metal-binding</keyword>
<dbReference type="GO" id="GO:0046872">
    <property type="term" value="F:metal ion binding"/>
    <property type="evidence" value="ECO:0007669"/>
    <property type="project" value="UniProtKB-KW"/>
</dbReference>
<dbReference type="GO" id="GO:0005739">
    <property type="term" value="C:mitochondrion"/>
    <property type="evidence" value="ECO:0007669"/>
    <property type="project" value="TreeGrafter"/>
</dbReference>
<dbReference type="OrthoDB" id="15717at2759"/>